<keyword evidence="2" id="KW-1185">Reference proteome</keyword>
<dbReference type="Proteomes" id="UP001066276">
    <property type="component" value="Chromosome 1_2"/>
</dbReference>
<sequence length="101" mass="11565">MPLTTIFGRKRATHNPGISYLVTHRAQSEQPLVYSGGTTWRLRSRDRHVNRCGTHMRRLPAPGPARSCDSGRHIRLPFGCHWCKVTRRGGTEEDREKTITE</sequence>
<proteinExistence type="predicted"/>
<gene>
    <name evidence="1" type="ORF">NDU88_002106</name>
</gene>
<evidence type="ECO:0000313" key="2">
    <source>
        <dbReference type="Proteomes" id="UP001066276"/>
    </source>
</evidence>
<organism evidence="1 2">
    <name type="scientific">Pleurodeles waltl</name>
    <name type="common">Iberian ribbed newt</name>
    <dbReference type="NCBI Taxonomy" id="8319"/>
    <lineage>
        <taxon>Eukaryota</taxon>
        <taxon>Metazoa</taxon>
        <taxon>Chordata</taxon>
        <taxon>Craniata</taxon>
        <taxon>Vertebrata</taxon>
        <taxon>Euteleostomi</taxon>
        <taxon>Amphibia</taxon>
        <taxon>Batrachia</taxon>
        <taxon>Caudata</taxon>
        <taxon>Salamandroidea</taxon>
        <taxon>Salamandridae</taxon>
        <taxon>Pleurodelinae</taxon>
        <taxon>Pleurodeles</taxon>
    </lineage>
</organism>
<reference evidence="1" key="1">
    <citation type="journal article" date="2022" name="bioRxiv">
        <title>Sequencing and chromosome-scale assembly of the giantPleurodeles waltlgenome.</title>
        <authorList>
            <person name="Brown T."/>
            <person name="Elewa A."/>
            <person name="Iarovenko S."/>
            <person name="Subramanian E."/>
            <person name="Araus A.J."/>
            <person name="Petzold A."/>
            <person name="Susuki M."/>
            <person name="Suzuki K.-i.T."/>
            <person name="Hayashi T."/>
            <person name="Toyoda A."/>
            <person name="Oliveira C."/>
            <person name="Osipova E."/>
            <person name="Leigh N.D."/>
            <person name="Simon A."/>
            <person name="Yun M.H."/>
        </authorList>
    </citation>
    <scope>NUCLEOTIDE SEQUENCE</scope>
    <source>
        <strain evidence="1">20211129_DDA</strain>
        <tissue evidence="1">Liver</tissue>
    </source>
</reference>
<protein>
    <submittedName>
        <fullName evidence="1">Uncharacterized protein</fullName>
    </submittedName>
</protein>
<accession>A0AAV7VYE0</accession>
<comment type="caution">
    <text evidence="1">The sequence shown here is derived from an EMBL/GenBank/DDBJ whole genome shotgun (WGS) entry which is preliminary data.</text>
</comment>
<name>A0AAV7VYE0_PLEWA</name>
<evidence type="ECO:0000313" key="1">
    <source>
        <dbReference type="EMBL" id="KAJ1206705.1"/>
    </source>
</evidence>
<dbReference type="AlphaFoldDB" id="A0AAV7VYE0"/>
<dbReference type="EMBL" id="JANPWB010000002">
    <property type="protein sequence ID" value="KAJ1206705.1"/>
    <property type="molecule type" value="Genomic_DNA"/>
</dbReference>